<dbReference type="Pfam" id="PF11719">
    <property type="entry name" value="Drc1-Sld2"/>
    <property type="match status" value="1"/>
</dbReference>
<evidence type="ECO:0000256" key="3">
    <source>
        <dbReference type="ARBA" id="ARBA00018363"/>
    </source>
</evidence>
<dbReference type="EMBL" id="JAACJM010000001">
    <property type="protein sequence ID" value="KAF5375157.1"/>
    <property type="molecule type" value="Genomic_DNA"/>
</dbReference>
<evidence type="ECO:0000256" key="6">
    <source>
        <dbReference type="ARBA" id="ARBA00023306"/>
    </source>
</evidence>
<accession>A0A8H5LZE2</accession>
<feature type="compositionally biased region" description="Low complexity" evidence="8">
    <location>
        <begin position="50"/>
        <end position="68"/>
    </location>
</feature>
<evidence type="ECO:0000256" key="1">
    <source>
        <dbReference type="ARBA" id="ARBA00004123"/>
    </source>
</evidence>
<dbReference type="GO" id="GO:1902977">
    <property type="term" value="P:mitotic DNA replication preinitiation complex assembly"/>
    <property type="evidence" value="ECO:0007669"/>
    <property type="project" value="TreeGrafter"/>
</dbReference>
<evidence type="ECO:0000256" key="2">
    <source>
        <dbReference type="ARBA" id="ARBA00007276"/>
    </source>
</evidence>
<keyword evidence="4 7" id="KW-0235">DNA replication</keyword>
<dbReference type="PANTHER" id="PTHR28124:SF1">
    <property type="entry name" value="DNA REPLICATION REGULATOR SLD2"/>
    <property type="match status" value="1"/>
</dbReference>
<comment type="function">
    <text evidence="7">Has a role in the initiation of DNA replication. Required at S-phase checkpoint.</text>
</comment>
<keyword evidence="10" id="KW-1185">Reference proteome</keyword>
<comment type="similarity">
    <text evidence="2 7">Belongs to the SLD2 family.</text>
</comment>
<evidence type="ECO:0000256" key="7">
    <source>
        <dbReference type="RuleBase" id="RU367067"/>
    </source>
</evidence>
<dbReference type="GO" id="GO:0006270">
    <property type="term" value="P:DNA replication initiation"/>
    <property type="evidence" value="ECO:0007669"/>
    <property type="project" value="UniProtKB-UniRule"/>
</dbReference>
<reference evidence="9 10" key="1">
    <citation type="journal article" date="2020" name="ISME J.">
        <title>Uncovering the hidden diversity of litter-decomposition mechanisms in mushroom-forming fungi.</title>
        <authorList>
            <person name="Floudas D."/>
            <person name="Bentzer J."/>
            <person name="Ahren D."/>
            <person name="Johansson T."/>
            <person name="Persson P."/>
            <person name="Tunlid A."/>
        </authorList>
    </citation>
    <scope>NUCLEOTIDE SEQUENCE [LARGE SCALE GENOMIC DNA]</scope>
    <source>
        <strain evidence="9 10">CBS 291.85</strain>
    </source>
</reference>
<dbReference type="GO" id="GO:0000727">
    <property type="term" value="P:double-strand break repair via break-induced replication"/>
    <property type="evidence" value="ECO:0007669"/>
    <property type="project" value="TreeGrafter"/>
</dbReference>
<organism evidence="9 10">
    <name type="scientific">Tetrapyrgos nigripes</name>
    <dbReference type="NCBI Taxonomy" id="182062"/>
    <lineage>
        <taxon>Eukaryota</taxon>
        <taxon>Fungi</taxon>
        <taxon>Dikarya</taxon>
        <taxon>Basidiomycota</taxon>
        <taxon>Agaricomycotina</taxon>
        <taxon>Agaricomycetes</taxon>
        <taxon>Agaricomycetidae</taxon>
        <taxon>Agaricales</taxon>
        <taxon>Marasmiineae</taxon>
        <taxon>Marasmiaceae</taxon>
        <taxon>Tetrapyrgos</taxon>
    </lineage>
</organism>
<keyword evidence="5 7" id="KW-0539">Nucleus</keyword>
<gene>
    <name evidence="9" type="ORF">D9758_000471</name>
</gene>
<dbReference type="OrthoDB" id="8775810at2759"/>
<comment type="caution">
    <text evidence="9">The sequence shown here is derived from an EMBL/GenBank/DDBJ whole genome shotgun (WGS) entry which is preliminary data.</text>
</comment>
<evidence type="ECO:0000313" key="10">
    <source>
        <dbReference type="Proteomes" id="UP000559256"/>
    </source>
</evidence>
<dbReference type="InterPro" id="IPR021110">
    <property type="entry name" value="DNA_rep_checkpnt_protein"/>
</dbReference>
<dbReference type="FunFam" id="1.10.10.1460:FF:000001">
    <property type="entry name" value="DNA replication regulator Sld2"/>
    <property type="match status" value="1"/>
</dbReference>
<feature type="region of interest" description="Disordered" evidence="8">
    <location>
        <begin position="17"/>
        <end position="204"/>
    </location>
</feature>
<dbReference type="GO" id="GO:0031261">
    <property type="term" value="C:DNA replication preinitiation complex"/>
    <property type="evidence" value="ECO:0007669"/>
    <property type="project" value="TreeGrafter"/>
</dbReference>
<comment type="subcellular location">
    <subcellularLocation>
        <location evidence="1 7">Nucleus</location>
    </subcellularLocation>
</comment>
<evidence type="ECO:0000313" key="9">
    <source>
        <dbReference type="EMBL" id="KAF5375157.1"/>
    </source>
</evidence>
<dbReference type="InterPro" id="IPR040203">
    <property type="entry name" value="Sld2"/>
</dbReference>
<name>A0A8H5LZE2_9AGAR</name>
<proteinExistence type="inferred from homology"/>
<keyword evidence="6 7" id="KW-0131">Cell cycle</keyword>
<sequence>MSTDVAALKAEIKSWERSFKQSHGRHPSVQDIRDNPDIAAKYKLYKKSSKTQPQPSSSSIPLSRPVESIAPLSTFNPFSPRKDKGKQTQLSPTKKPFANPFATPSKVKPVPRIQNSPSPPPSPTPEPKHASALIRSPPTAVSRARKRLRGEPVSPSPNKEKRRRIESQTALTFGRRNTEALDSDEEDGNEDHANSSFVDDSPVKPSTAAKSFHILFEEASGSKALFSRSKSSGLFASLSSTSAEVEDDLDWVLGDKSKAKRRQDGVSSEAQSESSSGQRSSMKRSLSDSDTEMSNEQESNEATASDLVLVPPSPPTEPSSHRPPNDARKRNNVRKKAKLGDDSDTDMTSGDEIKVVVKPQLRVNHAEDSALGLDSEPILRYLRPLDSTTTDIQSDDNQGALDVQLPDKLRDILALSSAEPKTYHPPEDQVVEELIYGRKTAHYDPSRGGEIWGVGDSEHGRNDAEDEDDWEGEPVPWEIGEL</sequence>
<evidence type="ECO:0000256" key="5">
    <source>
        <dbReference type="ARBA" id="ARBA00023242"/>
    </source>
</evidence>
<dbReference type="PANTHER" id="PTHR28124">
    <property type="entry name" value="DNA REPLICATION REGULATOR SLD2"/>
    <property type="match status" value="1"/>
</dbReference>
<evidence type="ECO:0000256" key="8">
    <source>
        <dbReference type="SAM" id="MobiDB-lite"/>
    </source>
</evidence>
<dbReference type="Proteomes" id="UP000559256">
    <property type="component" value="Unassembled WGS sequence"/>
</dbReference>
<feature type="compositionally biased region" description="Basic and acidic residues" evidence="8">
    <location>
        <begin position="319"/>
        <end position="329"/>
    </location>
</feature>
<feature type="region of interest" description="Disordered" evidence="8">
    <location>
        <begin position="446"/>
        <end position="482"/>
    </location>
</feature>
<feature type="compositionally biased region" description="Acidic residues" evidence="8">
    <location>
        <begin position="289"/>
        <end position="299"/>
    </location>
</feature>
<dbReference type="Gene3D" id="1.10.10.1460">
    <property type="match status" value="1"/>
</dbReference>
<feature type="compositionally biased region" description="Low complexity" evidence="8">
    <location>
        <begin position="267"/>
        <end position="284"/>
    </location>
</feature>
<feature type="region of interest" description="Disordered" evidence="8">
    <location>
        <begin position="256"/>
        <end position="352"/>
    </location>
</feature>
<protein>
    <recommendedName>
        <fullName evidence="3 7">DNA replication regulator SLD2</fullName>
    </recommendedName>
</protein>
<evidence type="ECO:0000256" key="4">
    <source>
        <dbReference type="ARBA" id="ARBA00022705"/>
    </source>
</evidence>
<dbReference type="GO" id="GO:0003688">
    <property type="term" value="F:DNA replication origin binding"/>
    <property type="evidence" value="ECO:0007669"/>
    <property type="project" value="TreeGrafter"/>
</dbReference>
<dbReference type="GO" id="GO:0003697">
    <property type="term" value="F:single-stranded DNA binding"/>
    <property type="evidence" value="ECO:0007669"/>
    <property type="project" value="TreeGrafter"/>
</dbReference>
<dbReference type="AlphaFoldDB" id="A0A8H5LZE2"/>